<dbReference type="GO" id="GO:0008270">
    <property type="term" value="F:zinc ion binding"/>
    <property type="evidence" value="ECO:0007669"/>
    <property type="project" value="UniProtKB-KW"/>
</dbReference>
<accession>A0AAE0BWC5</accession>
<name>A0AAE0BWC5_9CHLO</name>
<dbReference type="PANTHER" id="PTHR10044">
    <property type="entry name" value="INHIBITOR OF APOPTOSIS"/>
    <property type="match status" value="1"/>
</dbReference>
<feature type="domain" description="RING-type" evidence="3">
    <location>
        <begin position="469"/>
        <end position="506"/>
    </location>
</feature>
<dbReference type="PROSITE" id="PS50089">
    <property type="entry name" value="ZF_RING_2"/>
    <property type="match status" value="1"/>
</dbReference>
<dbReference type="Gene3D" id="3.30.40.10">
    <property type="entry name" value="Zinc/RING finger domain, C3HC4 (zinc finger)"/>
    <property type="match status" value="1"/>
</dbReference>
<organism evidence="4 5">
    <name type="scientific">Cymbomonas tetramitiformis</name>
    <dbReference type="NCBI Taxonomy" id="36881"/>
    <lineage>
        <taxon>Eukaryota</taxon>
        <taxon>Viridiplantae</taxon>
        <taxon>Chlorophyta</taxon>
        <taxon>Pyramimonadophyceae</taxon>
        <taxon>Pyramimonadales</taxon>
        <taxon>Pyramimonadaceae</taxon>
        <taxon>Cymbomonas</taxon>
    </lineage>
</organism>
<keyword evidence="5" id="KW-1185">Reference proteome</keyword>
<feature type="compositionally biased region" description="Low complexity" evidence="2">
    <location>
        <begin position="405"/>
        <end position="421"/>
    </location>
</feature>
<dbReference type="SUPFAM" id="SSF57850">
    <property type="entry name" value="RING/U-box"/>
    <property type="match status" value="1"/>
</dbReference>
<feature type="region of interest" description="Disordered" evidence="2">
    <location>
        <begin position="393"/>
        <end position="453"/>
    </location>
</feature>
<keyword evidence="1" id="KW-0479">Metal-binding</keyword>
<protein>
    <recommendedName>
        <fullName evidence="3">RING-type domain-containing protein</fullName>
    </recommendedName>
</protein>
<sequence>MFPAAHQTSEQFMRRIDTGHMCVMQLHPGTVVYISERVKKCGEFIFVKPSTLGWYDVYSKEQGFVMRKLLDNLSVEENLRLVSTMKQTRFTEKQLRALPTNSYEIRLPSDVAGERDILCTMTILHGTGIVYGGRNIAFADRPFVQSSHGVNLEEFCMNVTYFSCVFGTFEPISWLCEIVDSNGNEGGFAWMRNVGAVTNHFYRGYNFLHHVGLAFWEPRLLPAILELFRRSLPEALRSDRGEVARVYEKWLAVTTADGETPLSAAVIGANELAVAEFLKFAPTLHPVVECGAVAARYWNPKSSKKTSVTSIRSHERTMEAVRKVRLLLQEAIRAAIDRSERVANELLSQEPTASRKKRRPAKKKSANGWPSAIASAVESPSAFPTELGESALVEERKAPAESFPRATSRSPSLISSSAATSAHDDGSPSRSSCGSAPERVENDGTPSSRATGHALQDDGLDMLSDNRLCIICCDKPFSVALVPCGHVCLCRDCSTCGQLDRCPICRATVDSVLNLYCG</sequence>
<dbReference type="Pfam" id="PF13920">
    <property type="entry name" value="zf-C3HC4_3"/>
    <property type="match status" value="1"/>
</dbReference>
<dbReference type="InterPro" id="IPR001841">
    <property type="entry name" value="Znf_RING"/>
</dbReference>
<keyword evidence="1" id="KW-0863">Zinc-finger</keyword>
<dbReference type="EMBL" id="LGRX02033085">
    <property type="protein sequence ID" value="KAK3243075.1"/>
    <property type="molecule type" value="Genomic_DNA"/>
</dbReference>
<gene>
    <name evidence="4" type="ORF">CYMTET_47217</name>
</gene>
<feature type="region of interest" description="Disordered" evidence="2">
    <location>
        <begin position="347"/>
        <end position="370"/>
    </location>
</feature>
<feature type="compositionally biased region" description="Basic residues" evidence="2">
    <location>
        <begin position="354"/>
        <end position="365"/>
    </location>
</feature>
<evidence type="ECO:0000256" key="2">
    <source>
        <dbReference type="SAM" id="MobiDB-lite"/>
    </source>
</evidence>
<evidence type="ECO:0000313" key="4">
    <source>
        <dbReference type="EMBL" id="KAK3243075.1"/>
    </source>
</evidence>
<proteinExistence type="predicted"/>
<reference evidence="4 5" key="1">
    <citation type="journal article" date="2015" name="Genome Biol. Evol.">
        <title>Comparative Genomics of a Bacterivorous Green Alga Reveals Evolutionary Causalities and Consequences of Phago-Mixotrophic Mode of Nutrition.</title>
        <authorList>
            <person name="Burns J.A."/>
            <person name="Paasch A."/>
            <person name="Narechania A."/>
            <person name="Kim E."/>
        </authorList>
    </citation>
    <scope>NUCLEOTIDE SEQUENCE [LARGE SCALE GENOMIC DNA]</scope>
    <source>
        <strain evidence="4 5">PLY_AMNH</strain>
    </source>
</reference>
<keyword evidence="1" id="KW-0862">Zinc</keyword>
<comment type="caution">
    <text evidence="4">The sequence shown here is derived from an EMBL/GenBank/DDBJ whole genome shotgun (WGS) entry which is preliminary data.</text>
</comment>
<dbReference type="InterPro" id="IPR050784">
    <property type="entry name" value="IAP"/>
</dbReference>
<evidence type="ECO:0000313" key="5">
    <source>
        <dbReference type="Proteomes" id="UP001190700"/>
    </source>
</evidence>
<dbReference type="Proteomes" id="UP001190700">
    <property type="component" value="Unassembled WGS sequence"/>
</dbReference>
<dbReference type="InterPro" id="IPR013083">
    <property type="entry name" value="Znf_RING/FYVE/PHD"/>
</dbReference>
<evidence type="ECO:0000256" key="1">
    <source>
        <dbReference type="PROSITE-ProRule" id="PRU00175"/>
    </source>
</evidence>
<evidence type="ECO:0000259" key="3">
    <source>
        <dbReference type="PROSITE" id="PS50089"/>
    </source>
</evidence>
<dbReference type="AlphaFoldDB" id="A0AAE0BWC5"/>